<evidence type="ECO:0000313" key="1">
    <source>
        <dbReference type="EMBL" id="EOQ71190.1"/>
    </source>
</evidence>
<organism evidence="1 2">
    <name type="scientific">Acinetobacter pittii ANC 4050</name>
    <dbReference type="NCBI Taxonomy" id="1217691"/>
    <lineage>
        <taxon>Bacteria</taxon>
        <taxon>Pseudomonadati</taxon>
        <taxon>Pseudomonadota</taxon>
        <taxon>Gammaproteobacteria</taxon>
        <taxon>Moraxellales</taxon>
        <taxon>Moraxellaceae</taxon>
        <taxon>Acinetobacter</taxon>
        <taxon>Acinetobacter calcoaceticus/baumannii complex</taxon>
    </lineage>
</organism>
<accession>R8YP43</accession>
<protein>
    <recommendedName>
        <fullName evidence="3">Lipoprotein</fullName>
    </recommendedName>
</protein>
<dbReference type="RefSeq" id="WP_016140387.1">
    <property type="nucleotide sequence ID" value="NZ_KB976987.1"/>
</dbReference>
<proteinExistence type="predicted"/>
<dbReference type="EMBL" id="APQM01000001">
    <property type="protein sequence ID" value="EOQ71190.1"/>
    <property type="molecule type" value="Genomic_DNA"/>
</dbReference>
<reference evidence="1 2" key="1">
    <citation type="submission" date="2013-02" db="EMBL/GenBank/DDBJ databases">
        <title>The Genome Sequence of Acinetobacter sp. ANC 4050.</title>
        <authorList>
            <consortium name="The Broad Institute Genome Sequencing Platform"/>
            <consortium name="The Broad Institute Genome Sequencing Center for Infectious Disease"/>
            <person name="Cerqueira G."/>
            <person name="Feldgarden M."/>
            <person name="Courvalin P."/>
            <person name="Perichon B."/>
            <person name="Grillot-Courvalin C."/>
            <person name="Clermont D."/>
            <person name="Rocha E."/>
            <person name="Yoon E.-J."/>
            <person name="Nemec A."/>
            <person name="Walker B."/>
            <person name="Young S.K."/>
            <person name="Zeng Q."/>
            <person name="Gargeya S."/>
            <person name="Fitzgerald M."/>
            <person name="Haas B."/>
            <person name="Abouelleil A."/>
            <person name="Alvarado L."/>
            <person name="Arachchi H.M."/>
            <person name="Berlin A.M."/>
            <person name="Chapman S.B."/>
            <person name="Dewar J."/>
            <person name="Goldberg J."/>
            <person name="Griggs A."/>
            <person name="Gujja S."/>
            <person name="Hansen M."/>
            <person name="Howarth C."/>
            <person name="Imamovic A."/>
            <person name="Larimer J."/>
            <person name="McCowan C."/>
            <person name="Murphy C."/>
            <person name="Neiman D."/>
            <person name="Pearson M."/>
            <person name="Priest M."/>
            <person name="Roberts A."/>
            <person name="Saif S."/>
            <person name="Shea T."/>
            <person name="Sisk P."/>
            <person name="Sykes S."/>
            <person name="Wortman J."/>
            <person name="Nusbaum C."/>
            <person name="Birren B."/>
        </authorList>
    </citation>
    <scope>NUCLEOTIDE SEQUENCE [LARGE SCALE GENOMIC DNA]</scope>
    <source>
        <strain evidence="1 2">ANC 4050</strain>
    </source>
</reference>
<name>R8YP43_ACIPI</name>
<dbReference type="OrthoDB" id="6695826at2"/>
<dbReference type="Proteomes" id="UP000014024">
    <property type="component" value="Unassembled WGS sequence"/>
</dbReference>
<comment type="caution">
    <text evidence="1">The sequence shown here is derived from an EMBL/GenBank/DDBJ whole genome shotgun (WGS) entry which is preliminary data.</text>
</comment>
<evidence type="ECO:0000313" key="2">
    <source>
        <dbReference type="Proteomes" id="UP000014024"/>
    </source>
</evidence>
<evidence type="ECO:0008006" key="3">
    <source>
        <dbReference type="Google" id="ProtNLM"/>
    </source>
</evidence>
<dbReference type="HOGENOM" id="CLU_173029_0_0_6"/>
<dbReference type="PROSITE" id="PS51257">
    <property type="entry name" value="PROKAR_LIPOPROTEIN"/>
    <property type="match status" value="1"/>
</dbReference>
<sequence length="110" mass="12254">MEKHKNLIPIFLTILLASCHVPSYAKDVHQKADELTLAGYIAKGAQSAYRAFFVRKISMHLHVTAGLERDTFGCAGDLLRLSANPFQLRHPHLAVNGEAPNLQKERIHNA</sequence>
<dbReference type="AlphaFoldDB" id="R8YP43"/>
<gene>
    <name evidence="1" type="ORF">F931_00249</name>
</gene>